<dbReference type="GO" id="GO:0005524">
    <property type="term" value="F:ATP binding"/>
    <property type="evidence" value="ECO:0007669"/>
    <property type="project" value="InterPro"/>
</dbReference>
<dbReference type="PROSITE" id="PS50125">
    <property type="entry name" value="GUANYLATE_CYCLASE_2"/>
    <property type="match status" value="1"/>
</dbReference>
<dbReference type="InterPro" id="IPR000719">
    <property type="entry name" value="Prot_kinase_dom"/>
</dbReference>
<accession>A0A0L7KKV4</accession>
<keyword evidence="6" id="KW-1133">Transmembrane helix</keyword>
<dbReference type="AlphaFoldDB" id="A0A0L7KKV4"/>
<dbReference type="PROSITE" id="PS50011">
    <property type="entry name" value="PROTEIN_KINASE_DOM"/>
    <property type="match status" value="1"/>
</dbReference>
<evidence type="ECO:0000256" key="2">
    <source>
        <dbReference type="ARBA" id="ARBA00004167"/>
    </source>
</evidence>
<dbReference type="InterPro" id="IPR001245">
    <property type="entry name" value="Ser-Thr/Tyr_kinase_cat_dom"/>
</dbReference>
<protein>
    <recommendedName>
        <fullName evidence="3">guanylate cyclase</fullName>
        <ecNumber evidence="3">4.6.1.2</ecNumber>
    </recommendedName>
</protein>
<reference evidence="15 16" key="1">
    <citation type="journal article" date="2015" name="Genome Biol. Evol.">
        <title>The genome of winter moth (Operophtera brumata) provides a genomic perspective on sexual dimorphism and phenology.</title>
        <authorList>
            <person name="Derks M.F."/>
            <person name="Smit S."/>
            <person name="Salis L."/>
            <person name="Schijlen E."/>
            <person name="Bossers A."/>
            <person name="Mateman C."/>
            <person name="Pijl A.S."/>
            <person name="de Ridder D."/>
            <person name="Groenen M.A."/>
            <person name="Visser M.E."/>
            <person name="Megens H.J."/>
        </authorList>
    </citation>
    <scope>NUCLEOTIDE SEQUENCE [LARGE SCALE GENOMIC DNA]</scope>
    <source>
        <strain evidence="15">WM2013NL</strain>
        <tissue evidence="15">Head and thorax</tissue>
    </source>
</reference>
<evidence type="ECO:0000256" key="10">
    <source>
        <dbReference type="ARBA" id="ARBA00023293"/>
    </source>
</evidence>
<comment type="catalytic activity">
    <reaction evidence="1">
        <text>GTP = 3',5'-cyclic GMP + diphosphate</text>
        <dbReference type="Rhea" id="RHEA:13665"/>
        <dbReference type="ChEBI" id="CHEBI:33019"/>
        <dbReference type="ChEBI" id="CHEBI:37565"/>
        <dbReference type="ChEBI" id="CHEBI:57746"/>
        <dbReference type="EC" id="4.6.1.2"/>
    </reaction>
</comment>
<dbReference type="InterPro" id="IPR001054">
    <property type="entry name" value="A/G_cyclase"/>
</dbReference>
<keyword evidence="7" id="KW-0472">Membrane</keyword>
<feature type="compositionally biased region" description="Acidic residues" evidence="12">
    <location>
        <begin position="442"/>
        <end position="456"/>
    </location>
</feature>
<evidence type="ECO:0000259" key="13">
    <source>
        <dbReference type="PROSITE" id="PS50011"/>
    </source>
</evidence>
<dbReference type="SUPFAM" id="SSF55073">
    <property type="entry name" value="Nucleotide cyclase"/>
    <property type="match status" value="2"/>
</dbReference>
<evidence type="ECO:0000313" key="15">
    <source>
        <dbReference type="EMBL" id="KOB64003.1"/>
    </source>
</evidence>
<evidence type="ECO:0000256" key="8">
    <source>
        <dbReference type="ARBA" id="ARBA00023180"/>
    </source>
</evidence>
<proteinExistence type="predicted"/>
<dbReference type="GO" id="GO:0005886">
    <property type="term" value="C:plasma membrane"/>
    <property type="evidence" value="ECO:0007669"/>
    <property type="project" value="TreeGrafter"/>
</dbReference>
<evidence type="ECO:0000256" key="7">
    <source>
        <dbReference type="ARBA" id="ARBA00023136"/>
    </source>
</evidence>
<dbReference type="PANTHER" id="PTHR11920">
    <property type="entry name" value="GUANYLYL CYCLASE"/>
    <property type="match status" value="1"/>
</dbReference>
<dbReference type="GO" id="GO:0004713">
    <property type="term" value="F:protein tyrosine kinase activity"/>
    <property type="evidence" value="ECO:0007669"/>
    <property type="project" value="InterPro"/>
</dbReference>
<keyword evidence="8" id="KW-0325">Glycoprotein</keyword>
<evidence type="ECO:0000256" key="12">
    <source>
        <dbReference type="SAM" id="MobiDB-lite"/>
    </source>
</evidence>
<dbReference type="InterPro" id="IPR020635">
    <property type="entry name" value="Tyr_kinase_cat_dom"/>
</dbReference>
<feature type="non-terminal residue" evidence="15">
    <location>
        <position position="475"/>
    </location>
</feature>
<keyword evidence="9" id="KW-0456">Lyase</keyword>
<comment type="subcellular location">
    <subcellularLocation>
        <location evidence="2">Membrane</location>
        <topology evidence="2">Single-pass membrane protein</topology>
    </subcellularLocation>
</comment>
<dbReference type="CDD" id="cd07302">
    <property type="entry name" value="CHD"/>
    <property type="match status" value="1"/>
</dbReference>
<keyword evidence="16" id="KW-1185">Reference proteome</keyword>
<dbReference type="Gene3D" id="3.30.70.1230">
    <property type="entry name" value="Nucleotide cyclase"/>
    <property type="match status" value="1"/>
</dbReference>
<dbReference type="GO" id="GO:0004016">
    <property type="term" value="F:adenylate cyclase activity"/>
    <property type="evidence" value="ECO:0007669"/>
    <property type="project" value="TreeGrafter"/>
</dbReference>
<dbReference type="InterPro" id="IPR011009">
    <property type="entry name" value="Kinase-like_dom_sf"/>
</dbReference>
<feature type="coiled-coil region" evidence="11">
    <location>
        <begin position="188"/>
        <end position="215"/>
    </location>
</feature>
<dbReference type="STRING" id="104452.A0A0L7KKV4"/>
<feature type="domain" description="Guanylate cyclase" evidence="14">
    <location>
        <begin position="226"/>
        <end position="355"/>
    </location>
</feature>
<dbReference type="Pfam" id="PF07714">
    <property type="entry name" value="PK_Tyr_Ser-Thr"/>
    <property type="match status" value="1"/>
</dbReference>
<dbReference type="GO" id="GO:0004383">
    <property type="term" value="F:guanylate cyclase activity"/>
    <property type="evidence" value="ECO:0007669"/>
    <property type="project" value="UniProtKB-EC"/>
</dbReference>
<keyword evidence="5" id="KW-0547">Nucleotide-binding</keyword>
<comment type="caution">
    <text evidence="15">The sequence shown here is derived from an EMBL/GenBank/DDBJ whole genome shotgun (WGS) entry which is preliminary data.</text>
</comment>
<dbReference type="Pfam" id="PF00211">
    <property type="entry name" value="Guanylate_cyc"/>
    <property type="match status" value="1"/>
</dbReference>
<dbReference type="PANTHER" id="PTHR11920:SF462">
    <property type="entry name" value="GUANYLATE CYCLASE"/>
    <property type="match status" value="1"/>
</dbReference>
<evidence type="ECO:0000256" key="9">
    <source>
        <dbReference type="ARBA" id="ARBA00023239"/>
    </source>
</evidence>
<sequence>MQDDIKLDWTFRLSLLTDLVKGMRYLHASPLRLHGRLTSRVCVVDSRWVLRITDYGLPALSRAQPGASPSLPAARELLWTAPELLRDEVARTRGSQAGDVFSFAIVMQEVIVRGEPYCMLSLSPEELVEKLSRPPPLIRPSVSMGAAPPEAVSVMRQCWSEAPEHRPDFHHLHDTFRRLHRGRKINIVDSMFEMLEKYSNNLEELIRERTDQLDMEKKKTEQLLNRMLPSDIVGFTALAARSSPVQVVDLLNDLYSTFDAAIECYSVYKVETIGDAYMVVGGLPARAHDHAEQVATMALHLLHLAGRFRVRHLPDTPLRLRIGLHSGPVCAAVVGLTMPRYCLFGDTVNTASRMESTGESHSARSPAPRARCSLTLPLPPCAGAAWRVQVSAATAARLSAAGGYRLRSRGLVQIKGKGAMHTYWLLGKEGFDKKLPTPPPLESEEVLFETDGENDSDASPATPAAGPPDLRVHGG</sequence>
<dbReference type="SUPFAM" id="SSF56112">
    <property type="entry name" value="Protein kinase-like (PK-like)"/>
    <property type="match status" value="1"/>
</dbReference>
<dbReference type="GO" id="GO:0035556">
    <property type="term" value="P:intracellular signal transduction"/>
    <property type="evidence" value="ECO:0007669"/>
    <property type="project" value="InterPro"/>
</dbReference>
<dbReference type="SMART" id="SM00219">
    <property type="entry name" value="TyrKc"/>
    <property type="match status" value="1"/>
</dbReference>
<feature type="region of interest" description="Disordered" evidence="12">
    <location>
        <begin position="433"/>
        <end position="475"/>
    </location>
</feature>
<dbReference type="EC" id="4.6.1.2" evidence="3"/>
<evidence type="ECO:0000256" key="1">
    <source>
        <dbReference type="ARBA" id="ARBA00001436"/>
    </source>
</evidence>
<evidence type="ECO:0000256" key="3">
    <source>
        <dbReference type="ARBA" id="ARBA00012202"/>
    </source>
</evidence>
<evidence type="ECO:0000256" key="5">
    <source>
        <dbReference type="ARBA" id="ARBA00022741"/>
    </source>
</evidence>
<dbReference type="Proteomes" id="UP000037510">
    <property type="component" value="Unassembled WGS sequence"/>
</dbReference>
<dbReference type="GO" id="GO:0007168">
    <property type="term" value="P:receptor guanylyl cyclase signaling pathway"/>
    <property type="evidence" value="ECO:0007669"/>
    <property type="project" value="TreeGrafter"/>
</dbReference>
<name>A0A0L7KKV4_OPEBR</name>
<gene>
    <name evidence="15" type="ORF">OBRU01_21954</name>
</gene>
<evidence type="ECO:0000259" key="14">
    <source>
        <dbReference type="PROSITE" id="PS50125"/>
    </source>
</evidence>
<evidence type="ECO:0000256" key="4">
    <source>
        <dbReference type="ARBA" id="ARBA00022692"/>
    </source>
</evidence>
<dbReference type="SMART" id="SM00044">
    <property type="entry name" value="CYCc"/>
    <property type="match status" value="1"/>
</dbReference>
<keyword evidence="10" id="KW-0141">cGMP biosynthesis</keyword>
<evidence type="ECO:0000256" key="11">
    <source>
        <dbReference type="SAM" id="Coils"/>
    </source>
</evidence>
<dbReference type="InterPro" id="IPR050401">
    <property type="entry name" value="Cyclic_nucleotide_synthase"/>
</dbReference>
<keyword evidence="11" id="KW-0175">Coiled coil</keyword>
<dbReference type="Gene3D" id="1.10.510.10">
    <property type="entry name" value="Transferase(Phosphotransferase) domain 1"/>
    <property type="match status" value="1"/>
</dbReference>
<dbReference type="Gene3D" id="6.10.250.780">
    <property type="match status" value="1"/>
</dbReference>
<evidence type="ECO:0000313" key="16">
    <source>
        <dbReference type="Proteomes" id="UP000037510"/>
    </source>
</evidence>
<organism evidence="15 16">
    <name type="scientific">Operophtera brumata</name>
    <name type="common">Winter moth</name>
    <name type="synonym">Phalaena brumata</name>
    <dbReference type="NCBI Taxonomy" id="104452"/>
    <lineage>
        <taxon>Eukaryota</taxon>
        <taxon>Metazoa</taxon>
        <taxon>Ecdysozoa</taxon>
        <taxon>Arthropoda</taxon>
        <taxon>Hexapoda</taxon>
        <taxon>Insecta</taxon>
        <taxon>Pterygota</taxon>
        <taxon>Neoptera</taxon>
        <taxon>Endopterygota</taxon>
        <taxon>Lepidoptera</taxon>
        <taxon>Glossata</taxon>
        <taxon>Ditrysia</taxon>
        <taxon>Geometroidea</taxon>
        <taxon>Geometridae</taxon>
        <taxon>Larentiinae</taxon>
        <taxon>Operophtera</taxon>
    </lineage>
</organism>
<keyword evidence="4" id="KW-0812">Transmembrane</keyword>
<dbReference type="EMBL" id="JTDY01009189">
    <property type="protein sequence ID" value="KOB64003.1"/>
    <property type="molecule type" value="Genomic_DNA"/>
</dbReference>
<evidence type="ECO:0000256" key="6">
    <source>
        <dbReference type="ARBA" id="ARBA00022989"/>
    </source>
</evidence>
<dbReference type="FunFam" id="3.30.70.1230:FF:000030">
    <property type="entry name" value="Si:ch211-215j19.12"/>
    <property type="match status" value="1"/>
</dbReference>
<dbReference type="GO" id="GO:0001653">
    <property type="term" value="F:peptide receptor activity"/>
    <property type="evidence" value="ECO:0007669"/>
    <property type="project" value="TreeGrafter"/>
</dbReference>
<feature type="domain" description="Protein kinase" evidence="13">
    <location>
        <begin position="1"/>
        <end position="176"/>
    </location>
</feature>
<dbReference type="InterPro" id="IPR029787">
    <property type="entry name" value="Nucleotide_cyclase"/>
</dbReference>